<comment type="caution">
    <text evidence="3">The sequence shown here is derived from an EMBL/GenBank/DDBJ whole genome shotgun (WGS) entry which is preliminary data.</text>
</comment>
<gene>
    <name evidence="3" type="ORF">HD599_001449</name>
</gene>
<proteinExistence type="predicted"/>
<feature type="transmembrane region" description="Helical" evidence="2">
    <location>
        <begin position="46"/>
        <end position="65"/>
    </location>
</feature>
<evidence type="ECO:0008006" key="5">
    <source>
        <dbReference type="Google" id="ProtNLM"/>
    </source>
</evidence>
<protein>
    <recommendedName>
        <fullName evidence="5">DUF3099 domain-containing protein</fullName>
    </recommendedName>
</protein>
<organism evidence="3 4">
    <name type="scientific">Conyzicola lurida</name>
    <dbReference type="NCBI Taxonomy" id="1172621"/>
    <lineage>
        <taxon>Bacteria</taxon>
        <taxon>Bacillati</taxon>
        <taxon>Actinomycetota</taxon>
        <taxon>Actinomycetes</taxon>
        <taxon>Micrococcales</taxon>
        <taxon>Microbacteriaceae</taxon>
        <taxon>Conyzicola</taxon>
    </lineage>
</organism>
<feature type="region of interest" description="Disordered" evidence="1">
    <location>
        <begin position="78"/>
        <end position="105"/>
    </location>
</feature>
<evidence type="ECO:0000313" key="4">
    <source>
        <dbReference type="Proteomes" id="UP000536685"/>
    </source>
</evidence>
<evidence type="ECO:0000313" key="3">
    <source>
        <dbReference type="EMBL" id="MBB5843126.1"/>
    </source>
</evidence>
<dbReference type="RefSeq" id="WP_184235329.1">
    <property type="nucleotide sequence ID" value="NZ_JACHMJ010000001.1"/>
</dbReference>
<keyword evidence="2" id="KW-0812">Transmembrane</keyword>
<reference evidence="3 4" key="1">
    <citation type="submission" date="2020-08" db="EMBL/GenBank/DDBJ databases">
        <title>Sequencing the genomes of 1000 actinobacteria strains.</title>
        <authorList>
            <person name="Klenk H.-P."/>
        </authorList>
    </citation>
    <scope>NUCLEOTIDE SEQUENCE [LARGE SCALE GENOMIC DNA]</scope>
    <source>
        <strain evidence="3 4">DSM 105784</strain>
    </source>
</reference>
<dbReference type="Pfam" id="PF11298">
    <property type="entry name" value="DUF3099"/>
    <property type="match status" value="1"/>
</dbReference>
<feature type="transmembrane region" description="Helical" evidence="2">
    <location>
        <begin position="22"/>
        <end position="40"/>
    </location>
</feature>
<dbReference type="InterPro" id="IPR021449">
    <property type="entry name" value="DUF3099"/>
</dbReference>
<accession>A0A841AN34</accession>
<dbReference type="Proteomes" id="UP000536685">
    <property type="component" value="Unassembled WGS sequence"/>
</dbReference>
<evidence type="ECO:0000256" key="2">
    <source>
        <dbReference type="SAM" id="Phobius"/>
    </source>
</evidence>
<evidence type="ECO:0000256" key="1">
    <source>
        <dbReference type="SAM" id="MobiDB-lite"/>
    </source>
</evidence>
<keyword evidence="2" id="KW-1133">Transmembrane helix</keyword>
<sequence length="105" mass="11329">MKTTQSITTLPPSPADDRHKRMLTYTIAMSVRVVCVFLLFVVHGWWLLVVALGAVLLPYFAVVLANNVSGGTPADVVRPGAIVPVRPPQSTTRRDDAAQSSGNDE</sequence>
<keyword evidence="4" id="KW-1185">Reference proteome</keyword>
<keyword evidence="2" id="KW-0472">Membrane</keyword>
<dbReference type="AlphaFoldDB" id="A0A841AN34"/>
<name>A0A841AN34_9MICO</name>
<dbReference type="EMBL" id="JACHMJ010000001">
    <property type="protein sequence ID" value="MBB5843126.1"/>
    <property type="molecule type" value="Genomic_DNA"/>
</dbReference>